<dbReference type="PRINTS" id="PR00320">
    <property type="entry name" value="GPROTEINBRPT"/>
</dbReference>
<protein>
    <submittedName>
        <fullName evidence="5">Uncharacterized protein</fullName>
    </submittedName>
</protein>
<name>A0A397J817_9GLOM</name>
<sequence>MLTELVLTSSSTEPIIHVWDFRTGTLITTFKQNVCNKHGLALIPFPGQPDRVGLIIASQVDKALLHVYSWQKDQIHLKIICPEKLNSLAVTNQGSYCAGGTDNGKIYVWELSTGRLCRVYDAHYKKINVLKFTYDDTALISGSEDAGLNVWLMSSVLDEEESETLSPHYSLSDHSLPITDIICGIGSFNKARILSSSLDHTCKLWDLSTGYLLTTFVFPTVITAITIDPAERILFAGGKNNLIYQVNLYRRKFENKMEITSIGGDGIIEDIVSSHNDNKNNHNHNHNNGLTFRGHTSPITMISLSYDATLLLSGSQDGNVRVWDIDSRQMIKSFNHHKGPITSLRTFLKPPDLLKIGLSMNKSIIQPIQPFKRIQQQRRRDDDSEEFVTLILNDNTENVFDVNRYDGYDGQGINSPEFHDLIKERKNQRQFRSGDETNKLKTQVSELQSELLRVHGHYQRVKGLHDEMYQELVSDFMSKRRERN</sequence>
<keyword evidence="2 4" id="KW-0853">WD repeat</keyword>
<dbReference type="Proteomes" id="UP000266861">
    <property type="component" value="Unassembled WGS sequence"/>
</dbReference>
<reference evidence="5 6" key="1">
    <citation type="submission" date="2018-08" db="EMBL/GenBank/DDBJ databases">
        <title>Genome and evolution of the arbuscular mycorrhizal fungus Diversispora epigaea (formerly Glomus versiforme) and its bacterial endosymbionts.</title>
        <authorList>
            <person name="Sun X."/>
            <person name="Fei Z."/>
            <person name="Harrison M."/>
        </authorList>
    </citation>
    <scope>NUCLEOTIDE SEQUENCE [LARGE SCALE GENOMIC DNA]</scope>
    <source>
        <strain evidence="5 6">IT104</strain>
    </source>
</reference>
<dbReference type="PANTHER" id="PTHR18763:SF0">
    <property type="entry name" value="WD REPEAT-CONTAINING PROTEIN 18"/>
    <property type="match status" value="1"/>
</dbReference>
<dbReference type="PROSITE" id="PS50082">
    <property type="entry name" value="WD_REPEATS_2"/>
    <property type="match status" value="3"/>
</dbReference>
<evidence type="ECO:0000313" key="6">
    <source>
        <dbReference type="Proteomes" id="UP000266861"/>
    </source>
</evidence>
<dbReference type="GO" id="GO:0006261">
    <property type="term" value="P:DNA-templated DNA replication"/>
    <property type="evidence" value="ECO:0007669"/>
    <property type="project" value="TreeGrafter"/>
</dbReference>
<comment type="caution">
    <text evidence="5">The sequence shown here is derived from an EMBL/GenBank/DDBJ whole genome shotgun (WGS) entry which is preliminary data.</text>
</comment>
<keyword evidence="3" id="KW-0677">Repeat</keyword>
<feature type="repeat" description="WD" evidence="4">
    <location>
        <begin position="193"/>
        <end position="215"/>
    </location>
</feature>
<dbReference type="InterPro" id="IPR045227">
    <property type="entry name" value="WDR18/Ipi3/RID3"/>
</dbReference>
<dbReference type="PANTHER" id="PTHR18763">
    <property type="entry name" value="WD-REPEAT PROTEIN 18"/>
    <property type="match status" value="1"/>
</dbReference>
<keyword evidence="6" id="KW-1185">Reference proteome</keyword>
<dbReference type="PROSITE" id="PS00678">
    <property type="entry name" value="WD_REPEATS_1"/>
    <property type="match status" value="1"/>
</dbReference>
<evidence type="ECO:0000256" key="2">
    <source>
        <dbReference type="ARBA" id="ARBA00022574"/>
    </source>
</evidence>
<dbReference type="AlphaFoldDB" id="A0A397J817"/>
<proteinExistence type="inferred from homology"/>
<dbReference type="GO" id="GO:0006364">
    <property type="term" value="P:rRNA processing"/>
    <property type="evidence" value="ECO:0007669"/>
    <property type="project" value="TreeGrafter"/>
</dbReference>
<dbReference type="GO" id="GO:0005656">
    <property type="term" value="C:nuclear pre-replicative complex"/>
    <property type="evidence" value="ECO:0007669"/>
    <property type="project" value="TreeGrafter"/>
</dbReference>
<evidence type="ECO:0000256" key="3">
    <source>
        <dbReference type="ARBA" id="ARBA00022737"/>
    </source>
</evidence>
<dbReference type="OrthoDB" id="756370at2759"/>
<dbReference type="InterPro" id="IPR020472">
    <property type="entry name" value="WD40_PAC1"/>
</dbReference>
<feature type="repeat" description="WD" evidence="4">
    <location>
        <begin position="292"/>
        <end position="333"/>
    </location>
</feature>
<dbReference type="STRING" id="1348612.A0A397J817"/>
<evidence type="ECO:0000256" key="4">
    <source>
        <dbReference type="PROSITE-ProRule" id="PRU00221"/>
    </source>
</evidence>
<dbReference type="Pfam" id="PF00400">
    <property type="entry name" value="WD40"/>
    <property type="match status" value="3"/>
</dbReference>
<feature type="repeat" description="WD" evidence="4">
    <location>
        <begin position="120"/>
        <end position="151"/>
    </location>
</feature>
<accession>A0A397J817</accession>
<organism evidence="5 6">
    <name type="scientific">Diversispora epigaea</name>
    <dbReference type="NCBI Taxonomy" id="1348612"/>
    <lineage>
        <taxon>Eukaryota</taxon>
        <taxon>Fungi</taxon>
        <taxon>Fungi incertae sedis</taxon>
        <taxon>Mucoromycota</taxon>
        <taxon>Glomeromycotina</taxon>
        <taxon>Glomeromycetes</taxon>
        <taxon>Diversisporales</taxon>
        <taxon>Diversisporaceae</taxon>
        <taxon>Diversispora</taxon>
    </lineage>
</organism>
<dbReference type="SUPFAM" id="SSF50978">
    <property type="entry name" value="WD40 repeat-like"/>
    <property type="match status" value="1"/>
</dbReference>
<dbReference type="InterPro" id="IPR019775">
    <property type="entry name" value="WD40_repeat_CS"/>
</dbReference>
<dbReference type="InterPro" id="IPR036322">
    <property type="entry name" value="WD40_repeat_dom_sf"/>
</dbReference>
<evidence type="ECO:0000256" key="1">
    <source>
        <dbReference type="ARBA" id="ARBA00010143"/>
    </source>
</evidence>
<dbReference type="InterPro" id="IPR015943">
    <property type="entry name" value="WD40/YVTN_repeat-like_dom_sf"/>
</dbReference>
<dbReference type="Gene3D" id="2.130.10.10">
    <property type="entry name" value="YVTN repeat-like/Quinoprotein amine dehydrogenase"/>
    <property type="match status" value="2"/>
</dbReference>
<dbReference type="InterPro" id="IPR001680">
    <property type="entry name" value="WD40_rpt"/>
</dbReference>
<dbReference type="EMBL" id="PQFF01000085">
    <property type="protein sequence ID" value="RHZ83617.1"/>
    <property type="molecule type" value="Genomic_DNA"/>
</dbReference>
<dbReference type="GO" id="GO:0120330">
    <property type="term" value="C:rixosome complex"/>
    <property type="evidence" value="ECO:0007669"/>
    <property type="project" value="TreeGrafter"/>
</dbReference>
<gene>
    <name evidence="5" type="ORF">Glove_89g42</name>
</gene>
<dbReference type="SMART" id="SM00320">
    <property type="entry name" value="WD40"/>
    <property type="match status" value="5"/>
</dbReference>
<evidence type="ECO:0000313" key="5">
    <source>
        <dbReference type="EMBL" id="RHZ83617.1"/>
    </source>
</evidence>
<comment type="similarity">
    <text evidence="1">Belongs to the WD repeat IPI3/WDR18 family.</text>
</comment>
<dbReference type="PROSITE" id="PS50294">
    <property type="entry name" value="WD_REPEATS_REGION"/>
    <property type="match status" value="2"/>
</dbReference>